<accession>A0A2N3PZE3</accession>
<name>A0A2N3PZE3_9PROT</name>
<dbReference type="PANTHER" id="PTHR30372:SF4">
    <property type="entry name" value="LIPID-A-DISACCHARIDE SYNTHASE, MITOCHONDRIAL-RELATED"/>
    <property type="match status" value="1"/>
</dbReference>
<keyword evidence="6 11" id="KW-0441">Lipid A biosynthesis</keyword>
<dbReference type="NCBIfam" id="TIGR00215">
    <property type="entry name" value="lpxB"/>
    <property type="match status" value="1"/>
</dbReference>
<dbReference type="Proteomes" id="UP000233293">
    <property type="component" value="Unassembled WGS sequence"/>
</dbReference>
<dbReference type="GO" id="GO:0009245">
    <property type="term" value="P:lipid A biosynthetic process"/>
    <property type="evidence" value="ECO:0007669"/>
    <property type="project" value="UniProtKB-UniRule"/>
</dbReference>
<keyword evidence="8 11" id="KW-0808">Transferase</keyword>
<dbReference type="EC" id="2.4.1.182" evidence="3 11"/>
<organism evidence="12 13">
    <name type="scientific">Telmatospirillum siberiense</name>
    <dbReference type="NCBI Taxonomy" id="382514"/>
    <lineage>
        <taxon>Bacteria</taxon>
        <taxon>Pseudomonadati</taxon>
        <taxon>Pseudomonadota</taxon>
        <taxon>Alphaproteobacteria</taxon>
        <taxon>Rhodospirillales</taxon>
        <taxon>Rhodospirillaceae</taxon>
        <taxon>Telmatospirillum</taxon>
    </lineage>
</organism>
<keyword evidence="5 11" id="KW-0444">Lipid biosynthesis</keyword>
<reference evidence="13" key="1">
    <citation type="submission" date="2017-12" db="EMBL/GenBank/DDBJ databases">
        <title>Draft genome sequence of Telmatospirillum siberiense 26-4b1T, an acidotolerant peatland alphaproteobacterium potentially involved in sulfur cycling.</title>
        <authorList>
            <person name="Hausmann B."/>
            <person name="Pjevac P."/>
            <person name="Schreck K."/>
            <person name="Herbold C.W."/>
            <person name="Daims H."/>
            <person name="Wagner M."/>
            <person name="Pester M."/>
            <person name="Loy A."/>
        </authorList>
    </citation>
    <scope>NUCLEOTIDE SEQUENCE [LARGE SCALE GENOMIC DNA]</scope>
    <source>
        <strain evidence="13">26-4b1</strain>
    </source>
</reference>
<dbReference type="GO" id="GO:0016020">
    <property type="term" value="C:membrane"/>
    <property type="evidence" value="ECO:0007669"/>
    <property type="project" value="GOC"/>
</dbReference>
<proteinExistence type="inferred from homology"/>
<evidence type="ECO:0000313" key="13">
    <source>
        <dbReference type="Proteomes" id="UP000233293"/>
    </source>
</evidence>
<dbReference type="GO" id="GO:0005543">
    <property type="term" value="F:phospholipid binding"/>
    <property type="evidence" value="ECO:0007669"/>
    <property type="project" value="TreeGrafter"/>
</dbReference>
<keyword evidence="9 11" id="KW-0443">Lipid metabolism</keyword>
<dbReference type="Pfam" id="PF02684">
    <property type="entry name" value="LpxB"/>
    <property type="match status" value="1"/>
</dbReference>
<comment type="caution">
    <text evidence="12">The sequence shown here is derived from an EMBL/GenBank/DDBJ whole genome shotgun (WGS) entry which is preliminary data.</text>
</comment>
<dbReference type="HAMAP" id="MF_00392">
    <property type="entry name" value="LpxB"/>
    <property type="match status" value="1"/>
</dbReference>
<evidence type="ECO:0000256" key="8">
    <source>
        <dbReference type="ARBA" id="ARBA00022679"/>
    </source>
</evidence>
<evidence type="ECO:0000256" key="10">
    <source>
        <dbReference type="ARBA" id="ARBA00048975"/>
    </source>
</evidence>
<dbReference type="RefSeq" id="WP_101249328.1">
    <property type="nucleotide sequence ID" value="NZ_PIUM01000003.1"/>
</dbReference>
<evidence type="ECO:0000256" key="5">
    <source>
        <dbReference type="ARBA" id="ARBA00022516"/>
    </source>
</evidence>
<evidence type="ECO:0000256" key="4">
    <source>
        <dbReference type="ARBA" id="ARBA00020902"/>
    </source>
</evidence>
<dbReference type="SUPFAM" id="SSF53756">
    <property type="entry name" value="UDP-Glycosyltransferase/glycogen phosphorylase"/>
    <property type="match status" value="1"/>
</dbReference>
<evidence type="ECO:0000256" key="3">
    <source>
        <dbReference type="ARBA" id="ARBA00012687"/>
    </source>
</evidence>
<evidence type="ECO:0000256" key="11">
    <source>
        <dbReference type="HAMAP-Rule" id="MF_00392"/>
    </source>
</evidence>
<evidence type="ECO:0000256" key="9">
    <source>
        <dbReference type="ARBA" id="ARBA00023098"/>
    </source>
</evidence>
<comment type="function">
    <text evidence="1 11">Condensation of UDP-2,3-diacylglucosamine and 2,3-diacylglucosamine-1-phosphate to form lipid A disaccharide, a precursor of lipid A, a phosphorylated glycolipid that anchors the lipopolysaccharide to the outer membrane of the cell.</text>
</comment>
<dbReference type="PANTHER" id="PTHR30372">
    <property type="entry name" value="LIPID-A-DISACCHARIDE SYNTHASE"/>
    <property type="match status" value="1"/>
</dbReference>
<evidence type="ECO:0000256" key="1">
    <source>
        <dbReference type="ARBA" id="ARBA00002056"/>
    </source>
</evidence>
<dbReference type="GO" id="GO:0008915">
    <property type="term" value="F:lipid-A-disaccharide synthase activity"/>
    <property type="evidence" value="ECO:0007669"/>
    <property type="project" value="UniProtKB-UniRule"/>
</dbReference>
<evidence type="ECO:0000256" key="6">
    <source>
        <dbReference type="ARBA" id="ARBA00022556"/>
    </source>
</evidence>
<dbReference type="OrthoDB" id="9801642at2"/>
<comment type="similarity">
    <text evidence="2 11">Belongs to the LpxB family.</text>
</comment>
<comment type="pathway">
    <text evidence="11">Bacterial outer membrane biogenesis; LPS lipid A biosynthesis.</text>
</comment>
<evidence type="ECO:0000256" key="7">
    <source>
        <dbReference type="ARBA" id="ARBA00022676"/>
    </source>
</evidence>
<sequence length="388" mass="41765">MNDPLIYLIAGEPSGDLLAARLMVALKEMTGGRVRFAGIGGEAMREQGMESLFPQADLAVMGLAEVLPRIPKILRRLNQTLADIAERNPAAVVTVDSWGFTGRVAKRLRAGGSSVPRIHYVAPMVWAWKEKRNLQLAGRVDLLLCLLPEEPAYFTKVGLRAVHVGHAVLESGAGHGNGAAFRERHGIAPETPLLCVLPGSRRSETSRLLPVFTETVALLAAHRPELQVVVPTVDTVAEEVRRAVWPVPALVVRGAGERYDAFAACQAALAASGTVALELALARLPMVIGYRLNRLTAMIARRLIKIPFVCLINLLAGRMVVPELLLDDCRSDRLAFHLTGLLDDPAVRQAQLDGAAEALERLGLGGDTPSRRAASEILSVIKKKGPAS</sequence>
<evidence type="ECO:0000256" key="2">
    <source>
        <dbReference type="ARBA" id="ARBA00007868"/>
    </source>
</evidence>
<evidence type="ECO:0000313" key="12">
    <source>
        <dbReference type="EMBL" id="PKU25784.1"/>
    </source>
</evidence>
<keyword evidence="7 11" id="KW-0328">Glycosyltransferase</keyword>
<keyword evidence="13" id="KW-1185">Reference proteome</keyword>
<dbReference type="EMBL" id="PIUM01000003">
    <property type="protein sequence ID" value="PKU25784.1"/>
    <property type="molecule type" value="Genomic_DNA"/>
</dbReference>
<dbReference type="UniPathway" id="UPA00973"/>
<gene>
    <name evidence="11 12" type="primary">lpxB</name>
    <name evidence="12" type="ORF">CWS72_04255</name>
</gene>
<protein>
    <recommendedName>
        <fullName evidence="4 11">Lipid-A-disaccharide synthase</fullName>
        <ecNumber evidence="3 11">2.4.1.182</ecNumber>
    </recommendedName>
</protein>
<comment type="catalytic activity">
    <reaction evidence="10 11">
        <text>a lipid X + a UDP-2-N,3-O-bis[(3R)-3-hydroxyacyl]-alpha-D-glucosamine = a lipid A disaccharide + UDP + H(+)</text>
        <dbReference type="Rhea" id="RHEA:67828"/>
        <dbReference type="ChEBI" id="CHEBI:15378"/>
        <dbReference type="ChEBI" id="CHEBI:58223"/>
        <dbReference type="ChEBI" id="CHEBI:137748"/>
        <dbReference type="ChEBI" id="CHEBI:176338"/>
        <dbReference type="ChEBI" id="CHEBI:176343"/>
        <dbReference type="EC" id="2.4.1.182"/>
    </reaction>
</comment>
<dbReference type="AlphaFoldDB" id="A0A2N3PZE3"/>
<dbReference type="InterPro" id="IPR003835">
    <property type="entry name" value="Glyco_trans_19"/>
</dbReference>